<feature type="region of interest" description="Disordered" evidence="4">
    <location>
        <begin position="463"/>
        <end position="492"/>
    </location>
</feature>
<protein>
    <submittedName>
        <fullName evidence="8">Type VI secretion system tip protein TssI/VgrG</fullName>
    </submittedName>
</protein>
<dbReference type="NCBIfam" id="TIGR03361">
    <property type="entry name" value="VI_Rhs_Vgr"/>
    <property type="match status" value="1"/>
</dbReference>
<dbReference type="EMBL" id="JAQNDK010000002">
    <property type="protein sequence ID" value="MDC0680315.1"/>
    <property type="molecule type" value="Genomic_DNA"/>
</dbReference>
<dbReference type="InterPro" id="IPR002477">
    <property type="entry name" value="Peptidoglycan-bd-like"/>
</dbReference>
<evidence type="ECO:0000259" key="5">
    <source>
        <dbReference type="Pfam" id="PF01471"/>
    </source>
</evidence>
<evidence type="ECO:0000256" key="4">
    <source>
        <dbReference type="SAM" id="MobiDB-lite"/>
    </source>
</evidence>
<name>A0ABT5C1L8_9BACT</name>
<dbReference type="PANTHER" id="PTHR32305:SF15">
    <property type="entry name" value="PROTEIN RHSA-RELATED"/>
    <property type="match status" value="1"/>
</dbReference>
<dbReference type="InterPro" id="IPR036365">
    <property type="entry name" value="PGBD-like_sf"/>
</dbReference>
<evidence type="ECO:0000259" key="6">
    <source>
        <dbReference type="Pfam" id="PF04717"/>
    </source>
</evidence>
<dbReference type="Gene3D" id="4.10.220.110">
    <property type="match status" value="1"/>
</dbReference>
<dbReference type="RefSeq" id="WP_272097356.1">
    <property type="nucleotide sequence ID" value="NZ_JAQNDK010000002.1"/>
</dbReference>
<comment type="caution">
    <text evidence="8">The sequence shown here is derived from an EMBL/GenBank/DDBJ whole genome shotgun (WGS) entry which is preliminary data.</text>
</comment>
<gene>
    <name evidence="8" type="primary">tssI</name>
    <name evidence="8" type="ORF">POL72_21410</name>
</gene>
<accession>A0ABT5C1L8</accession>
<keyword evidence="3" id="KW-0964">Secreted</keyword>
<organism evidence="8 9">
    <name type="scientific">Sorangium atrum</name>
    <dbReference type="NCBI Taxonomy" id="2995308"/>
    <lineage>
        <taxon>Bacteria</taxon>
        <taxon>Pseudomonadati</taxon>
        <taxon>Myxococcota</taxon>
        <taxon>Polyangia</taxon>
        <taxon>Polyangiales</taxon>
        <taxon>Polyangiaceae</taxon>
        <taxon>Sorangium</taxon>
    </lineage>
</organism>
<dbReference type="SUPFAM" id="SSF47090">
    <property type="entry name" value="PGBD-like"/>
    <property type="match status" value="1"/>
</dbReference>
<dbReference type="PANTHER" id="PTHR32305">
    <property type="match status" value="1"/>
</dbReference>
<feature type="domain" description="Peptidoglycan binding-like" evidence="5">
    <location>
        <begin position="832"/>
        <end position="878"/>
    </location>
</feature>
<dbReference type="Gene3D" id="2.40.50.230">
    <property type="entry name" value="Gp5 N-terminal domain"/>
    <property type="match status" value="1"/>
</dbReference>
<dbReference type="InterPro" id="IPR017847">
    <property type="entry name" value="T6SS_RhsGE_Vgr_subset"/>
</dbReference>
<comment type="subcellular location">
    <subcellularLocation>
        <location evidence="1">Secreted</location>
    </subcellularLocation>
</comment>
<dbReference type="Gene3D" id="2.30.110.50">
    <property type="match status" value="1"/>
</dbReference>
<reference evidence="8 9" key="1">
    <citation type="submission" date="2023-01" db="EMBL/GenBank/DDBJ databases">
        <title>Minimal conservation of predation-associated metabolite biosynthetic gene clusters underscores biosynthetic potential of Myxococcota including descriptions for ten novel species: Archangium lansinium sp. nov., Myxococcus landrumus sp. nov., Nannocystis bai.</title>
        <authorList>
            <person name="Ahearne A."/>
            <person name="Stevens C."/>
            <person name="Dowd S."/>
        </authorList>
    </citation>
    <scope>NUCLEOTIDE SEQUENCE [LARGE SCALE GENOMIC DNA]</scope>
    <source>
        <strain evidence="8 9">WIWO2</strain>
    </source>
</reference>
<dbReference type="Gene3D" id="3.55.50.10">
    <property type="entry name" value="Baseplate protein-like domains"/>
    <property type="match status" value="1"/>
</dbReference>
<feature type="region of interest" description="Disordered" evidence="4">
    <location>
        <begin position="733"/>
        <end position="752"/>
    </location>
</feature>
<evidence type="ECO:0000256" key="2">
    <source>
        <dbReference type="ARBA" id="ARBA00005558"/>
    </source>
</evidence>
<dbReference type="InterPro" id="IPR054030">
    <property type="entry name" value="Gp5_Vgr_C"/>
</dbReference>
<dbReference type="InterPro" id="IPR037026">
    <property type="entry name" value="Vgr_OB-fold_dom_sf"/>
</dbReference>
<dbReference type="Gene3D" id="1.10.101.10">
    <property type="entry name" value="PGBD-like superfamily/PGBD"/>
    <property type="match status" value="1"/>
</dbReference>
<dbReference type="Pfam" id="PF04717">
    <property type="entry name" value="Phage_base_V"/>
    <property type="match status" value="1"/>
</dbReference>
<feature type="domain" description="Gp5/Type VI secretion system Vgr protein OB-fold" evidence="6">
    <location>
        <begin position="392"/>
        <end position="460"/>
    </location>
</feature>
<dbReference type="Pfam" id="PF01471">
    <property type="entry name" value="PG_binding_1"/>
    <property type="match status" value="1"/>
</dbReference>
<dbReference type="Proteomes" id="UP001217485">
    <property type="component" value="Unassembled WGS sequence"/>
</dbReference>
<dbReference type="InterPro" id="IPR050708">
    <property type="entry name" value="T6SS_VgrG/RHS"/>
</dbReference>
<evidence type="ECO:0000259" key="7">
    <source>
        <dbReference type="Pfam" id="PF22178"/>
    </source>
</evidence>
<dbReference type="InterPro" id="IPR006533">
    <property type="entry name" value="T6SS_Vgr_RhsGE"/>
</dbReference>
<dbReference type="SUPFAM" id="SSF69255">
    <property type="entry name" value="gp5 N-terminal domain-like"/>
    <property type="match status" value="1"/>
</dbReference>
<sequence>MQAPSPSALFQLRVDAPGTPDLEVVRFRGIERLSRCFSFDVTARLDAGAIDEATLAAALMERPASLRVPTSATEARAVTGVVTRVSVEGADGDGRAVVRVRIEPRLALLGEGRQSRIFQEQPLSGVLGAVLAEAGLPHRFSLAAPRPPRVYCVQHQESDLAFITRLCAEDGVFFWFEPPEGGDGDPAAPEVIVFADSPGAYAQIAGDPTLAYRQATGAAALAPEERHVTRFVRRQAKAPRGARVKGFDFARPALDLGAARGEAIRARTTYDHHDHDERIDAGAERAQIALEQARARADLGEGASWCRRLAPGHRFSLEGHDVAALNGRYVLTRVEHEGHNAHLSGSDGPSYEARFRCAPEAVPVRPPAPRASVRQALETATVVGPPGEEIHTDALGRVKVQFHWDLDGARDDRSSCWLRVATPWAGAGWGFQFVPRVGMEVLVGFLGGDLDRPVVVGALHNGLHAPTHPLPRSRSRSGIRTQSTPGGGGYNEIAFEDRAGGEQVVIRAQRDLDASIENDATETVGRDKTLNVAGKQVVRVEGDRDDHVTGALVEVVEGGASRSCGGDARGRTTGSVAEEILQNRSVEVHGTDTATLHGGSTTVVGGPHVLRVDAEHTLLVGEGRDDGQAEVSVSRKYLLSSGSVIRVRAEDSIVLESGQSSIEVTPKGVVIRARSIEVVGSERASLSGPGPAVRLASDAEIVSKVVKIYGEEASIELGKKASVKGEQVLLNCDEGAPEPPEDGEAPPGTKRFSIRLTDERFEPYAGKRFKMVCEGLKLDGETGRDGSIEADVPEAARTAEITLWLGEFPTGQVRRYSIQIEDLPAPTSIAGAQIRLKNLGYYRGAGKGEIDDETRASLRRFQSDHALEPTGELDGATAGSIVERHGS</sequence>
<comment type="similarity">
    <text evidence="2">Belongs to the VgrG protein family.</text>
</comment>
<dbReference type="Pfam" id="PF05954">
    <property type="entry name" value="Phage_GPD"/>
    <property type="match status" value="1"/>
</dbReference>
<feature type="domain" description="Gp5/Type VI secretion system Vgr C-terminal trimerisation" evidence="7">
    <location>
        <begin position="477"/>
        <end position="570"/>
    </location>
</feature>
<evidence type="ECO:0000313" key="9">
    <source>
        <dbReference type="Proteomes" id="UP001217485"/>
    </source>
</evidence>
<feature type="compositionally biased region" description="Acidic residues" evidence="4">
    <location>
        <begin position="735"/>
        <end position="744"/>
    </location>
</feature>
<dbReference type="SUPFAM" id="SSF69349">
    <property type="entry name" value="Phage fibre proteins"/>
    <property type="match status" value="1"/>
</dbReference>
<feature type="region of interest" description="Disordered" evidence="4">
    <location>
        <begin position="863"/>
        <end position="887"/>
    </location>
</feature>
<dbReference type="NCBIfam" id="TIGR01646">
    <property type="entry name" value="vgr_GE"/>
    <property type="match status" value="1"/>
</dbReference>
<dbReference type="SUPFAM" id="SSF69279">
    <property type="entry name" value="Phage tail proteins"/>
    <property type="match status" value="2"/>
</dbReference>
<proteinExistence type="inferred from homology"/>
<dbReference type="Pfam" id="PF22178">
    <property type="entry name" value="Gp5_trimer_C"/>
    <property type="match status" value="1"/>
</dbReference>
<evidence type="ECO:0000313" key="8">
    <source>
        <dbReference type="EMBL" id="MDC0680315.1"/>
    </source>
</evidence>
<dbReference type="InterPro" id="IPR006531">
    <property type="entry name" value="Gp5/Vgr_OB"/>
</dbReference>
<dbReference type="InterPro" id="IPR036366">
    <property type="entry name" value="PGBDSf"/>
</dbReference>
<keyword evidence="9" id="KW-1185">Reference proteome</keyword>
<evidence type="ECO:0000256" key="1">
    <source>
        <dbReference type="ARBA" id="ARBA00004613"/>
    </source>
</evidence>
<evidence type="ECO:0000256" key="3">
    <source>
        <dbReference type="ARBA" id="ARBA00022525"/>
    </source>
</evidence>